<keyword evidence="1" id="KW-0812">Transmembrane</keyword>
<feature type="transmembrane region" description="Helical" evidence="1">
    <location>
        <begin position="267"/>
        <end position="287"/>
    </location>
</feature>
<proteinExistence type="predicted"/>
<keyword evidence="1" id="KW-0472">Membrane</keyword>
<dbReference type="PANTHER" id="PTHR11328:SF24">
    <property type="entry name" value="MAJOR FACILITATOR SUPERFAMILY (MFS) PROFILE DOMAIN-CONTAINING PROTEIN"/>
    <property type="match status" value="1"/>
</dbReference>
<feature type="transmembrane region" description="Helical" evidence="1">
    <location>
        <begin position="233"/>
        <end position="255"/>
    </location>
</feature>
<dbReference type="Proteomes" id="UP001580346">
    <property type="component" value="Unassembled WGS sequence"/>
</dbReference>
<feature type="transmembrane region" description="Helical" evidence="1">
    <location>
        <begin position="12"/>
        <end position="36"/>
    </location>
</feature>
<dbReference type="InterPro" id="IPR036259">
    <property type="entry name" value="MFS_trans_sf"/>
</dbReference>
<name>A0ABV5AZ99_9BACL</name>
<feature type="transmembrane region" description="Helical" evidence="1">
    <location>
        <begin position="404"/>
        <end position="425"/>
    </location>
</feature>
<evidence type="ECO:0000313" key="2">
    <source>
        <dbReference type="EMBL" id="MFB5268674.1"/>
    </source>
</evidence>
<feature type="transmembrane region" description="Helical" evidence="1">
    <location>
        <begin position="81"/>
        <end position="101"/>
    </location>
</feature>
<sequence>MNAVSFKWRQRFGYGAADFACNLIWQMITLYLMIFYTDVVGLAAAQVSILFLVTRIVDGVADALMGVIIDKTKTRWGKSRPYFLIGAIPFGLLSILTFYIPDVGPAGQLIYAYITYMGLSIAYTMVNIPLASILPSLTSDAQERTVLATFRIIFSCIGATVVSVLTFPLVQILGGGSVSRGYFLTILIFAVVGTMMFFVTFKNVEEKVKIRQRKISVKQSFGSLRQNRPWHIFGLNIVFMFGGVFFQSGALIYYFTYYVGDTSLGALAAGLTSFVPLAGVFATPFIARFMYKRTLFMIGSAINLAGILVMWMAGVHIPLLMTGVVIAAIGGGLRQSIYFSMQADPVDYGEWKTGISAAGLISALNGFIGKVAMALAGAISGWLLTWGGYVPNQTQATNALFAIQLNYIIIPAFTVVVSMIIMAFYNLDKKFGQIRAELDEVAQKYTKEWPLEEAAPNGAAVQLQTREERI</sequence>
<keyword evidence="1" id="KW-1133">Transmembrane helix</keyword>
<dbReference type="InterPro" id="IPR001927">
    <property type="entry name" value="Na/Gal_symport"/>
</dbReference>
<dbReference type="NCBIfam" id="TIGR00792">
    <property type="entry name" value="gph"/>
    <property type="match status" value="1"/>
</dbReference>
<keyword evidence="3" id="KW-1185">Reference proteome</keyword>
<feature type="transmembrane region" description="Helical" evidence="1">
    <location>
        <begin position="146"/>
        <end position="170"/>
    </location>
</feature>
<dbReference type="CDD" id="cd17332">
    <property type="entry name" value="MFS_MelB_like"/>
    <property type="match status" value="1"/>
</dbReference>
<dbReference type="Gene3D" id="1.20.1250.20">
    <property type="entry name" value="MFS general substrate transporter like domains"/>
    <property type="match status" value="1"/>
</dbReference>
<feature type="transmembrane region" description="Helical" evidence="1">
    <location>
        <begin position="113"/>
        <end position="134"/>
    </location>
</feature>
<feature type="transmembrane region" description="Helical" evidence="1">
    <location>
        <begin position="42"/>
        <end position="69"/>
    </location>
</feature>
<dbReference type="Pfam" id="PF13347">
    <property type="entry name" value="MFS_2"/>
    <property type="match status" value="1"/>
</dbReference>
<accession>A0ABV5AZ99</accession>
<evidence type="ECO:0000313" key="3">
    <source>
        <dbReference type="Proteomes" id="UP001580346"/>
    </source>
</evidence>
<feature type="transmembrane region" description="Helical" evidence="1">
    <location>
        <begin position="360"/>
        <end position="384"/>
    </location>
</feature>
<evidence type="ECO:0000256" key="1">
    <source>
        <dbReference type="SAM" id="Phobius"/>
    </source>
</evidence>
<feature type="transmembrane region" description="Helical" evidence="1">
    <location>
        <begin position="182"/>
        <end position="204"/>
    </location>
</feature>
<gene>
    <name evidence="2" type="ORF">ACE41H_18075</name>
</gene>
<organism evidence="2 3">
    <name type="scientific">Paenibacillus enshidis</name>
    <dbReference type="NCBI Taxonomy" id="1458439"/>
    <lineage>
        <taxon>Bacteria</taxon>
        <taxon>Bacillati</taxon>
        <taxon>Bacillota</taxon>
        <taxon>Bacilli</taxon>
        <taxon>Bacillales</taxon>
        <taxon>Paenibacillaceae</taxon>
        <taxon>Paenibacillus</taxon>
    </lineage>
</organism>
<dbReference type="EMBL" id="JBHHMI010000018">
    <property type="protein sequence ID" value="MFB5268674.1"/>
    <property type="molecule type" value="Genomic_DNA"/>
</dbReference>
<dbReference type="RefSeq" id="WP_375356926.1">
    <property type="nucleotide sequence ID" value="NZ_JBHHMI010000018.1"/>
</dbReference>
<dbReference type="SUPFAM" id="SSF103473">
    <property type="entry name" value="MFS general substrate transporter"/>
    <property type="match status" value="1"/>
</dbReference>
<comment type="caution">
    <text evidence="2">The sequence shown here is derived from an EMBL/GenBank/DDBJ whole genome shotgun (WGS) entry which is preliminary data.</text>
</comment>
<dbReference type="PANTHER" id="PTHR11328">
    <property type="entry name" value="MAJOR FACILITATOR SUPERFAMILY DOMAIN-CONTAINING PROTEIN"/>
    <property type="match status" value="1"/>
</dbReference>
<reference evidence="2 3" key="1">
    <citation type="submission" date="2024-09" db="EMBL/GenBank/DDBJ databases">
        <title>Paenibacillus zeirhizospherea sp. nov., isolated from surface of the maize (Zea mays) roots in a horticulture field, Hungary.</title>
        <authorList>
            <person name="Marton D."/>
            <person name="Farkas M."/>
            <person name="Bedics A."/>
            <person name="Toth E."/>
            <person name="Tancsics A."/>
            <person name="Boka K."/>
            <person name="Maroti G."/>
            <person name="Kriszt B."/>
            <person name="Cserhati M."/>
        </authorList>
    </citation>
    <scope>NUCLEOTIDE SEQUENCE [LARGE SCALE GENOMIC DNA]</scope>
    <source>
        <strain evidence="2 3">KCTC 33519</strain>
    </source>
</reference>
<dbReference type="InterPro" id="IPR039672">
    <property type="entry name" value="MFS_2"/>
</dbReference>
<protein>
    <submittedName>
        <fullName evidence="2">Glycoside-pentoside-hexuronide (GPH):cation symporter</fullName>
    </submittedName>
</protein>